<evidence type="ECO:0000313" key="3">
    <source>
        <dbReference type="Proteomes" id="UP000222002"/>
    </source>
</evidence>
<keyword evidence="1" id="KW-0812">Transmembrane</keyword>
<keyword evidence="1" id="KW-0472">Membrane</keyword>
<reference evidence="2 3" key="1">
    <citation type="submission" date="2017-06" db="EMBL/GenBank/DDBJ databases">
        <title>Isolation and characterization of bacteriophages active against methicillin-resistant Staphylococcus pseudintermedius.</title>
        <authorList>
            <person name="Moodley A."/>
            <person name="Kot W."/>
            <person name="Neve H."/>
            <person name="Guardabassi L."/>
            <person name="Vogensen F.K."/>
        </authorList>
    </citation>
    <scope>NUCLEOTIDE SEQUENCE [LARGE SCALE GENOMIC DNA]</scope>
</reference>
<dbReference type="Proteomes" id="UP000222002">
    <property type="component" value="Genome"/>
</dbReference>
<dbReference type="EMBL" id="MF428478">
    <property type="protein sequence ID" value="ASU01202.1"/>
    <property type="molecule type" value="Genomic_DNA"/>
</dbReference>
<organism evidence="2 3">
    <name type="scientific">Staphylococcus phage SN13</name>
    <dbReference type="NCBI Taxonomy" id="2024212"/>
    <lineage>
        <taxon>Viruses</taxon>
        <taxon>Duplodnaviria</taxon>
        <taxon>Heunggongvirae</taxon>
        <taxon>Uroviricota</taxon>
        <taxon>Caudoviricetes</taxon>
        <taxon>Coventryvirus</taxon>
        <taxon>Coventryvirus SN8</taxon>
    </lineage>
</organism>
<sequence>MSLDYITRPEFEQHQKHMDTRFDNVELKIDNAVKSLKEEINLEKVTSKRFWIGVSIPAIISLISIVINLFF</sequence>
<feature type="transmembrane region" description="Helical" evidence="1">
    <location>
        <begin position="50"/>
        <end position="70"/>
    </location>
</feature>
<protein>
    <submittedName>
        <fullName evidence="2">Uncharacterized protein</fullName>
    </submittedName>
</protein>
<name>A0A223LHV8_9CAUD</name>
<evidence type="ECO:0000313" key="2">
    <source>
        <dbReference type="EMBL" id="ASU01202.1"/>
    </source>
</evidence>
<keyword evidence="1" id="KW-1133">Transmembrane helix</keyword>
<proteinExistence type="predicted"/>
<accession>A0A223LHV8</accession>
<evidence type="ECO:0000256" key="1">
    <source>
        <dbReference type="SAM" id="Phobius"/>
    </source>
</evidence>